<evidence type="ECO:0000313" key="9">
    <source>
        <dbReference type="Proteomes" id="UP000677413"/>
    </source>
</evidence>
<dbReference type="SUPFAM" id="SSF53901">
    <property type="entry name" value="Thiolase-like"/>
    <property type="match status" value="2"/>
</dbReference>
<dbReference type="InterPro" id="IPR016039">
    <property type="entry name" value="Thiolase-like"/>
</dbReference>
<gene>
    <name evidence="8" type="ORF">J8N05_40880</name>
</gene>
<evidence type="ECO:0000313" key="8">
    <source>
        <dbReference type="EMBL" id="MBQ0854518.1"/>
    </source>
</evidence>
<dbReference type="AlphaFoldDB" id="A0A941BDU3"/>
<evidence type="ECO:0000256" key="4">
    <source>
        <dbReference type="RuleBase" id="RU003557"/>
    </source>
</evidence>
<proteinExistence type="inferred from homology"/>
<dbReference type="Pfam" id="PF00108">
    <property type="entry name" value="Thiolase_N"/>
    <property type="match status" value="1"/>
</dbReference>
<evidence type="ECO:0000259" key="7">
    <source>
        <dbReference type="Pfam" id="PF02803"/>
    </source>
</evidence>
<evidence type="ECO:0000256" key="5">
    <source>
        <dbReference type="SAM" id="MobiDB-lite"/>
    </source>
</evidence>
<keyword evidence="2 4" id="KW-0808">Transferase</keyword>
<feature type="compositionally biased region" description="Basic residues" evidence="5">
    <location>
        <begin position="360"/>
        <end position="375"/>
    </location>
</feature>
<comment type="similarity">
    <text evidence="1 4">Belongs to the thiolase-like superfamily. Thiolase family.</text>
</comment>
<comment type="caution">
    <text evidence="8">The sequence shown here is derived from an EMBL/GenBank/DDBJ whole genome shotgun (WGS) entry which is preliminary data.</text>
</comment>
<keyword evidence="3 4" id="KW-0012">Acyltransferase</keyword>
<dbReference type="GO" id="GO:0016747">
    <property type="term" value="F:acyltransferase activity, transferring groups other than amino-acyl groups"/>
    <property type="evidence" value="ECO:0007669"/>
    <property type="project" value="InterPro"/>
</dbReference>
<dbReference type="InterPro" id="IPR020616">
    <property type="entry name" value="Thiolase_N"/>
</dbReference>
<accession>A0A941BDU3</accession>
<feature type="domain" description="Thiolase C-terminal" evidence="7">
    <location>
        <begin position="273"/>
        <end position="324"/>
    </location>
</feature>
<dbReference type="Gene3D" id="3.40.47.10">
    <property type="match status" value="2"/>
</dbReference>
<organism evidence="8 9">
    <name type="scientific">Streptomyces liliiviolaceus</name>
    <dbReference type="NCBI Taxonomy" id="2823109"/>
    <lineage>
        <taxon>Bacteria</taxon>
        <taxon>Bacillati</taxon>
        <taxon>Actinomycetota</taxon>
        <taxon>Actinomycetes</taxon>
        <taxon>Kitasatosporales</taxon>
        <taxon>Streptomycetaceae</taxon>
        <taxon>Streptomyces</taxon>
    </lineage>
</organism>
<sequence>MPKNPFLDTGREALIVEALRTPMGRSHPERGWFRDTHPNEMLGAVYTALLESTGLAPDVVEDLVVGCTAPFGEQSRNIARNAWLQAGYPAEVPATVLDRRCGSAQTAVEMAAALISSGTHDVVLAGGVEHMGHVPMNSPARISELYGDPWPAELRALYDFVPQGESAELIAERWDISRGEMDEFAVRSHRLAAEAVAAGRFDREMIPLELDGEKRISDQTIRPGTSAEGLAALRTVFRENDGRITAGTSSPICDGAAGVLLASREAADRHGLRPRARVLDQTTVGVDPVIMLTGPIPATRKLLERNGMTIDDIDLIEINEAFRAPARRAVRRSRPARGCARRPTACPSAAVAGPGSPRAGRSRRGPPRRGPRRAARPACRRDRAPRRACAPGRAERAARRSGRACPRRSP</sequence>
<dbReference type="InterPro" id="IPR020617">
    <property type="entry name" value="Thiolase_C"/>
</dbReference>
<dbReference type="InterPro" id="IPR002155">
    <property type="entry name" value="Thiolase"/>
</dbReference>
<protein>
    <submittedName>
        <fullName evidence="8">Thiolase family protein</fullName>
    </submittedName>
</protein>
<keyword evidence="9" id="KW-1185">Reference proteome</keyword>
<feature type="compositionally biased region" description="Basic residues" evidence="5">
    <location>
        <begin position="399"/>
        <end position="410"/>
    </location>
</feature>
<evidence type="ECO:0000256" key="1">
    <source>
        <dbReference type="ARBA" id="ARBA00010982"/>
    </source>
</evidence>
<dbReference type="PANTHER" id="PTHR43365:SF1">
    <property type="entry name" value="ACETYL-COA C-ACYLTRANSFERASE"/>
    <property type="match status" value="1"/>
</dbReference>
<name>A0A941BDU3_9ACTN</name>
<evidence type="ECO:0000259" key="6">
    <source>
        <dbReference type="Pfam" id="PF00108"/>
    </source>
</evidence>
<evidence type="ECO:0000256" key="3">
    <source>
        <dbReference type="ARBA" id="ARBA00023315"/>
    </source>
</evidence>
<dbReference type="Pfam" id="PF02803">
    <property type="entry name" value="Thiolase_C"/>
    <property type="match status" value="1"/>
</dbReference>
<feature type="region of interest" description="Disordered" evidence="5">
    <location>
        <begin position="333"/>
        <end position="410"/>
    </location>
</feature>
<reference evidence="8 9" key="1">
    <citation type="submission" date="2021-04" db="EMBL/GenBank/DDBJ databases">
        <authorList>
            <person name="Tang X."/>
            <person name="Zhou X."/>
            <person name="Chen X."/>
            <person name="Cernava T."/>
            <person name="Zhang C."/>
        </authorList>
    </citation>
    <scope>NUCLEOTIDE SEQUENCE [LARGE SCALE GENOMIC DNA]</scope>
    <source>
        <strain evidence="8 9">BH-SS-21</strain>
    </source>
</reference>
<feature type="domain" description="Thiolase N-terminal" evidence="6">
    <location>
        <begin position="14"/>
        <end position="264"/>
    </location>
</feature>
<dbReference type="NCBIfam" id="TIGR01930">
    <property type="entry name" value="AcCoA-C-Actrans"/>
    <property type="match status" value="1"/>
</dbReference>
<dbReference type="CDD" id="cd00751">
    <property type="entry name" value="thiolase"/>
    <property type="match status" value="1"/>
</dbReference>
<dbReference type="Proteomes" id="UP000677413">
    <property type="component" value="Unassembled WGS sequence"/>
</dbReference>
<dbReference type="EMBL" id="JAGPYQ010000002">
    <property type="protein sequence ID" value="MBQ0854518.1"/>
    <property type="molecule type" value="Genomic_DNA"/>
</dbReference>
<dbReference type="PANTHER" id="PTHR43365">
    <property type="entry name" value="BLR7806 PROTEIN"/>
    <property type="match status" value="1"/>
</dbReference>
<evidence type="ECO:0000256" key="2">
    <source>
        <dbReference type="ARBA" id="ARBA00022679"/>
    </source>
</evidence>